<evidence type="ECO:0000256" key="2">
    <source>
        <dbReference type="ARBA" id="ARBA00009136"/>
    </source>
</evidence>
<reference evidence="11" key="1">
    <citation type="journal article" date="2021" name="Open Biol.">
        <title>Shared evolutionary footprints suggest mitochondrial oxidative damage underlies multiple complex I losses in fungi.</title>
        <authorList>
            <person name="Schikora-Tamarit M.A."/>
            <person name="Marcet-Houben M."/>
            <person name="Nosek J."/>
            <person name="Gabaldon T."/>
        </authorList>
    </citation>
    <scope>NUCLEOTIDE SEQUENCE</scope>
    <source>
        <strain evidence="11">CBS6075</strain>
    </source>
</reference>
<reference evidence="11" key="2">
    <citation type="submission" date="2021-01" db="EMBL/GenBank/DDBJ databases">
        <authorList>
            <person name="Schikora-Tamarit M.A."/>
        </authorList>
    </citation>
    <scope>NUCLEOTIDE SEQUENCE</scope>
    <source>
        <strain evidence="11">CBS6075</strain>
    </source>
</reference>
<dbReference type="SUPFAM" id="SSF50630">
    <property type="entry name" value="Acid proteases"/>
    <property type="match status" value="1"/>
</dbReference>
<dbReference type="GO" id="GO:0004190">
    <property type="term" value="F:aspartic-type endopeptidase activity"/>
    <property type="evidence" value="ECO:0007669"/>
    <property type="project" value="UniProtKB-KW"/>
</dbReference>
<feature type="domain" description="UBA" evidence="9">
    <location>
        <begin position="354"/>
        <end position="393"/>
    </location>
</feature>
<sequence length="393" mass="43340">MNLTIAVDDTDQIITADLPDDLGLADFQAYLKSETNIPENQQVLVFDGKQVDLGKAGTLKDLGLKDDDLLVLKKNQPQTQSYLDSQLETVRQQYLSNPQIQSTLDPETRAALNDPARFRELALKMVENQRQLQADHQKELSQLYSNPDDPENQKKIMELINQEAIEENMRTAMEISPESFTSVHMLYINCEVNGTPVKAFVDSGAQTTIISPSLAEKTGLTRLIDKRFIGEARGVGSTKILGRVHSAPLKIESGYFPCTFTVIDTHVEMLLGLDMLRRYQANIDLKRNQLVIDGIATTFLPEHECPNMMQQVSPSQLGGNIFSLNDAPSGAGASSAPSRAGPVKKPKVEAPKKTADAAKVEQLVAMGFDRKQAELALQQTNNNLELAAGMLFD</sequence>
<dbReference type="SUPFAM" id="SSF46934">
    <property type="entry name" value="UBA-like"/>
    <property type="match status" value="1"/>
</dbReference>
<feature type="region of interest" description="Disordered" evidence="8">
    <location>
        <begin position="328"/>
        <end position="354"/>
    </location>
</feature>
<dbReference type="OrthoDB" id="1047367at2759"/>
<dbReference type="Gene3D" id="2.40.70.10">
    <property type="entry name" value="Acid Proteases"/>
    <property type="match status" value="1"/>
</dbReference>
<evidence type="ECO:0000256" key="4">
    <source>
        <dbReference type="ARBA" id="ARBA00021491"/>
    </source>
</evidence>
<evidence type="ECO:0000256" key="8">
    <source>
        <dbReference type="SAM" id="MobiDB-lite"/>
    </source>
</evidence>
<dbReference type="Gene3D" id="3.10.20.90">
    <property type="entry name" value="Phosphatidylinositol 3-kinase Catalytic Subunit, Chain A, domain 1"/>
    <property type="match status" value="1"/>
</dbReference>
<comment type="function">
    <text evidence="1">Probable aspartic protease. May be involved in the regulation of exocytosis. Acts as a linker between the 19S proteasome and polyubiquitinated proteins via UBA domain interactions with ubiquitin for their subsequent degradation. Required for S-phase checkpoint control.</text>
</comment>
<dbReference type="CDD" id="cd14297">
    <property type="entry name" value="UBA2_spUBP14_like"/>
    <property type="match status" value="1"/>
</dbReference>
<organism evidence="11 12">
    <name type="scientific">Ogataea philodendri</name>
    <dbReference type="NCBI Taxonomy" id="1378263"/>
    <lineage>
        <taxon>Eukaryota</taxon>
        <taxon>Fungi</taxon>
        <taxon>Dikarya</taxon>
        <taxon>Ascomycota</taxon>
        <taxon>Saccharomycotina</taxon>
        <taxon>Pichiomycetes</taxon>
        <taxon>Pichiales</taxon>
        <taxon>Pichiaceae</taxon>
        <taxon>Ogataea</taxon>
    </lineage>
</organism>
<evidence type="ECO:0000256" key="6">
    <source>
        <dbReference type="ARBA" id="ARBA00022750"/>
    </source>
</evidence>
<proteinExistence type="inferred from homology"/>
<feature type="domain" description="Ubiquitin-like" evidence="10">
    <location>
        <begin position="1"/>
        <end position="79"/>
    </location>
</feature>
<accession>A0A9P8T7G5</accession>
<evidence type="ECO:0000313" key="11">
    <source>
        <dbReference type="EMBL" id="KAH3668449.1"/>
    </source>
</evidence>
<dbReference type="GO" id="GO:0006508">
    <property type="term" value="P:proteolysis"/>
    <property type="evidence" value="ECO:0007669"/>
    <property type="project" value="UniProtKB-KW"/>
</dbReference>
<dbReference type="Proteomes" id="UP000769157">
    <property type="component" value="Unassembled WGS sequence"/>
</dbReference>
<dbReference type="InterPro" id="IPR000626">
    <property type="entry name" value="Ubiquitin-like_dom"/>
</dbReference>
<dbReference type="SUPFAM" id="SSF54236">
    <property type="entry name" value="Ubiquitin-like"/>
    <property type="match status" value="1"/>
</dbReference>
<keyword evidence="6" id="KW-0064">Aspartyl protease</keyword>
<dbReference type="InterPro" id="IPR015940">
    <property type="entry name" value="UBA"/>
</dbReference>
<evidence type="ECO:0000313" key="12">
    <source>
        <dbReference type="Proteomes" id="UP000769157"/>
    </source>
</evidence>
<comment type="similarity">
    <text evidence="2">Belongs to the DDI1 family.</text>
</comment>
<dbReference type="InterPro" id="IPR019103">
    <property type="entry name" value="Peptidase_aspartic_DDI1-type"/>
</dbReference>
<dbReference type="Gene3D" id="1.10.8.10">
    <property type="entry name" value="DNA helicase RuvA subunit, C-terminal domain"/>
    <property type="match status" value="1"/>
</dbReference>
<evidence type="ECO:0000256" key="7">
    <source>
        <dbReference type="ARBA" id="ARBA00022801"/>
    </source>
</evidence>
<dbReference type="CDD" id="cd05479">
    <property type="entry name" value="RP_DDI"/>
    <property type="match status" value="1"/>
</dbReference>
<dbReference type="PANTHER" id="PTHR12917:SF1">
    <property type="entry name" value="AT13091P"/>
    <property type="match status" value="1"/>
</dbReference>
<keyword evidence="5" id="KW-0645">Protease</keyword>
<gene>
    <name evidence="11" type="ORF">OGAPHI_002203</name>
</gene>
<name>A0A9P8T7G5_9ASCO</name>
<dbReference type="InterPro" id="IPR029071">
    <property type="entry name" value="Ubiquitin-like_domsf"/>
</dbReference>
<dbReference type="GeneID" id="70234170"/>
<dbReference type="Pfam" id="PF00627">
    <property type="entry name" value="UBA"/>
    <property type="match status" value="1"/>
</dbReference>
<dbReference type="PANTHER" id="PTHR12917">
    <property type="entry name" value="ASPARTYL PROTEASE DDI-RELATED"/>
    <property type="match status" value="1"/>
</dbReference>
<comment type="subunit">
    <text evidence="3">Binds ubiquitin and polyubiquitinated proteins.</text>
</comment>
<keyword evidence="7" id="KW-0378">Hydrolase</keyword>
<protein>
    <recommendedName>
        <fullName evidence="4">DNA damage-inducible protein 1</fullName>
    </recommendedName>
</protein>
<feature type="compositionally biased region" description="Low complexity" evidence="8">
    <location>
        <begin position="328"/>
        <end position="343"/>
    </location>
</feature>
<dbReference type="Pfam" id="PF09668">
    <property type="entry name" value="Asp_protease"/>
    <property type="match status" value="1"/>
</dbReference>
<dbReference type="InterPro" id="IPR021109">
    <property type="entry name" value="Peptidase_aspartic_dom_sf"/>
</dbReference>
<keyword evidence="12" id="KW-1185">Reference proteome</keyword>
<dbReference type="InterPro" id="IPR009060">
    <property type="entry name" value="UBA-like_sf"/>
</dbReference>
<dbReference type="RefSeq" id="XP_046062863.1">
    <property type="nucleotide sequence ID" value="XM_046203048.1"/>
</dbReference>
<evidence type="ECO:0000256" key="1">
    <source>
        <dbReference type="ARBA" id="ARBA00003231"/>
    </source>
</evidence>
<dbReference type="SMART" id="SM00165">
    <property type="entry name" value="UBA"/>
    <property type="match status" value="1"/>
</dbReference>
<evidence type="ECO:0000259" key="9">
    <source>
        <dbReference type="PROSITE" id="PS50030"/>
    </source>
</evidence>
<evidence type="ECO:0000256" key="3">
    <source>
        <dbReference type="ARBA" id="ARBA00011128"/>
    </source>
</evidence>
<evidence type="ECO:0000256" key="5">
    <source>
        <dbReference type="ARBA" id="ARBA00022670"/>
    </source>
</evidence>
<dbReference type="PROSITE" id="PS50030">
    <property type="entry name" value="UBA"/>
    <property type="match status" value="1"/>
</dbReference>
<dbReference type="PROSITE" id="PS50053">
    <property type="entry name" value="UBIQUITIN_2"/>
    <property type="match status" value="1"/>
</dbReference>
<dbReference type="EMBL" id="JAEUBE010000158">
    <property type="protein sequence ID" value="KAH3668449.1"/>
    <property type="molecule type" value="Genomic_DNA"/>
</dbReference>
<evidence type="ECO:0000259" key="10">
    <source>
        <dbReference type="PROSITE" id="PS50053"/>
    </source>
</evidence>
<dbReference type="AlphaFoldDB" id="A0A9P8T7G5"/>
<comment type="caution">
    <text evidence="11">The sequence shown here is derived from an EMBL/GenBank/DDBJ whole genome shotgun (WGS) entry which is preliminary data.</text>
</comment>